<name>A0A0E9WLY1_ANGAN</name>
<reference evidence="2" key="2">
    <citation type="journal article" date="2015" name="Fish Shellfish Immunol.">
        <title>Early steps in the European eel (Anguilla anguilla)-Vibrio vulnificus interaction in the gills: Role of the RtxA13 toxin.</title>
        <authorList>
            <person name="Callol A."/>
            <person name="Pajuelo D."/>
            <person name="Ebbesson L."/>
            <person name="Teles M."/>
            <person name="MacKenzie S."/>
            <person name="Amaro C."/>
        </authorList>
    </citation>
    <scope>NUCLEOTIDE SEQUENCE</scope>
</reference>
<feature type="compositionally biased region" description="Basic and acidic residues" evidence="1">
    <location>
        <begin position="1"/>
        <end position="12"/>
    </location>
</feature>
<protein>
    <submittedName>
        <fullName evidence="2">Uncharacterized protein</fullName>
    </submittedName>
</protein>
<accession>A0A0E9WLY1</accession>
<evidence type="ECO:0000256" key="1">
    <source>
        <dbReference type="SAM" id="MobiDB-lite"/>
    </source>
</evidence>
<feature type="region of interest" description="Disordered" evidence="1">
    <location>
        <begin position="1"/>
        <end position="26"/>
    </location>
</feature>
<feature type="compositionally biased region" description="Basic residues" evidence="1">
    <location>
        <begin position="13"/>
        <end position="26"/>
    </location>
</feature>
<reference evidence="2" key="1">
    <citation type="submission" date="2014-11" db="EMBL/GenBank/DDBJ databases">
        <authorList>
            <person name="Amaro Gonzalez C."/>
        </authorList>
    </citation>
    <scope>NUCLEOTIDE SEQUENCE</scope>
</reference>
<sequence length="26" mass="3165">MEEQKRETGEVKKGKKRHKKRQVIRG</sequence>
<dbReference type="EMBL" id="GBXM01018089">
    <property type="protein sequence ID" value="JAH90488.1"/>
    <property type="molecule type" value="Transcribed_RNA"/>
</dbReference>
<proteinExistence type="predicted"/>
<organism evidence="2">
    <name type="scientific">Anguilla anguilla</name>
    <name type="common">European freshwater eel</name>
    <name type="synonym">Muraena anguilla</name>
    <dbReference type="NCBI Taxonomy" id="7936"/>
    <lineage>
        <taxon>Eukaryota</taxon>
        <taxon>Metazoa</taxon>
        <taxon>Chordata</taxon>
        <taxon>Craniata</taxon>
        <taxon>Vertebrata</taxon>
        <taxon>Euteleostomi</taxon>
        <taxon>Actinopterygii</taxon>
        <taxon>Neopterygii</taxon>
        <taxon>Teleostei</taxon>
        <taxon>Anguilliformes</taxon>
        <taxon>Anguillidae</taxon>
        <taxon>Anguilla</taxon>
    </lineage>
</organism>
<evidence type="ECO:0000313" key="2">
    <source>
        <dbReference type="EMBL" id="JAH90488.1"/>
    </source>
</evidence>
<dbReference type="AlphaFoldDB" id="A0A0E9WLY1"/>